<dbReference type="NCBIfam" id="TIGR00547">
    <property type="entry name" value="lolA"/>
    <property type="match status" value="1"/>
</dbReference>
<evidence type="ECO:0000256" key="1">
    <source>
        <dbReference type="ARBA" id="ARBA00004418"/>
    </source>
</evidence>
<keyword evidence="6 10" id="KW-0732">Signal</keyword>
<dbReference type="InterPro" id="IPR018323">
    <property type="entry name" value="OM_lipoprot_carrier_LolA_Pbac"/>
</dbReference>
<accession>A0ABP7RT02</accession>
<evidence type="ECO:0000313" key="11">
    <source>
        <dbReference type="EMBL" id="GAA4001760.1"/>
    </source>
</evidence>
<comment type="caution">
    <text evidence="11">The sequence shown here is derived from an EMBL/GenBank/DDBJ whole genome shotgun (WGS) entry which is preliminary data.</text>
</comment>
<dbReference type="Pfam" id="PF03548">
    <property type="entry name" value="LolA"/>
    <property type="match status" value="1"/>
</dbReference>
<keyword evidence="9 10" id="KW-0143">Chaperone</keyword>
<comment type="subcellular location">
    <subcellularLocation>
        <location evidence="1 10">Periplasm</location>
    </subcellularLocation>
</comment>
<dbReference type="RefSeq" id="WP_103045327.1">
    <property type="nucleotide sequence ID" value="NZ_BAABBP010000029.1"/>
</dbReference>
<evidence type="ECO:0000256" key="6">
    <source>
        <dbReference type="ARBA" id="ARBA00022729"/>
    </source>
</evidence>
<keyword evidence="12" id="KW-1185">Reference proteome</keyword>
<feature type="signal peptide" evidence="10">
    <location>
        <begin position="1"/>
        <end position="20"/>
    </location>
</feature>
<dbReference type="HAMAP" id="MF_00240">
    <property type="entry name" value="LolA"/>
    <property type="match status" value="1"/>
</dbReference>
<dbReference type="SUPFAM" id="SSF89392">
    <property type="entry name" value="Prokaryotic lipoproteins and lipoprotein localization factors"/>
    <property type="match status" value="1"/>
</dbReference>
<feature type="chain" id="PRO_5044933625" description="Outer-membrane lipoprotein carrier protein" evidence="10">
    <location>
        <begin position="21"/>
        <end position="211"/>
    </location>
</feature>
<keyword evidence="11" id="KW-0449">Lipoprotein</keyword>
<evidence type="ECO:0000313" key="12">
    <source>
        <dbReference type="Proteomes" id="UP001501627"/>
    </source>
</evidence>
<evidence type="ECO:0000256" key="7">
    <source>
        <dbReference type="ARBA" id="ARBA00022764"/>
    </source>
</evidence>
<dbReference type="InterPro" id="IPR029046">
    <property type="entry name" value="LolA/LolB/LppX"/>
</dbReference>
<dbReference type="PANTHER" id="PTHR35869">
    <property type="entry name" value="OUTER-MEMBRANE LIPOPROTEIN CARRIER PROTEIN"/>
    <property type="match status" value="1"/>
</dbReference>
<comment type="similarity">
    <text evidence="2 10">Belongs to the LolA family.</text>
</comment>
<comment type="function">
    <text evidence="10">Participates in the translocation of lipoproteins from the inner membrane to the outer membrane. Only forms a complex with a lipoprotein if the residue after the N-terminal Cys is not an aspartate (The Asp acts as a targeting signal to indicate that the lipoprotein should stay in the inner membrane).</text>
</comment>
<keyword evidence="7 10" id="KW-0574">Periplasm</keyword>
<dbReference type="PANTHER" id="PTHR35869:SF1">
    <property type="entry name" value="OUTER-MEMBRANE LIPOPROTEIN CARRIER PROTEIN"/>
    <property type="match status" value="1"/>
</dbReference>
<evidence type="ECO:0000256" key="5">
    <source>
        <dbReference type="ARBA" id="ARBA00022448"/>
    </source>
</evidence>
<dbReference type="InterPro" id="IPR004564">
    <property type="entry name" value="OM_lipoprot_carrier_LolA-like"/>
</dbReference>
<evidence type="ECO:0000256" key="3">
    <source>
        <dbReference type="ARBA" id="ARBA00011245"/>
    </source>
</evidence>
<evidence type="ECO:0000256" key="2">
    <source>
        <dbReference type="ARBA" id="ARBA00007615"/>
    </source>
</evidence>
<dbReference type="Proteomes" id="UP001501627">
    <property type="component" value="Unassembled WGS sequence"/>
</dbReference>
<dbReference type="CDD" id="cd16325">
    <property type="entry name" value="LolA"/>
    <property type="match status" value="1"/>
</dbReference>
<evidence type="ECO:0000256" key="4">
    <source>
        <dbReference type="ARBA" id="ARBA00014035"/>
    </source>
</evidence>
<name>A0ABP7RT02_9BURK</name>
<gene>
    <name evidence="10 11" type="primary">lolA</name>
    <name evidence="11" type="ORF">GCM10022279_27110</name>
</gene>
<evidence type="ECO:0000256" key="9">
    <source>
        <dbReference type="ARBA" id="ARBA00023186"/>
    </source>
</evidence>
<organism evidence="11 12">
    <name type="scientific">Comamonas faecalis</name>
    <dbReference type="NCBI Taxonomy" id="1387849"/>
    <lineage>
        <taxon>Bacteria</taxon>
        <taxon>Pseudomonadati</taxon>
        <taxon>Pseudomonadota</taxon>
        <taxon>Betaproteobacteria</taxon>
        <taxon>Burkholderiales</taxon>
        <taxon>Comamonadaceae</taxon>
        <taxon>Comamonas</taxon>
    </lineage>
</organism>
<protein>
    <recommendedName>
        <fullName evidence="4 10">Outer-membrane lipoprotein carrier protein</fullName>
    </recommendedName>
</protein>
<comment type="subunit">
    <text evidence="3 10">Monomer.</text>
</comment>
<evidence type="ECO:0000256" key="8">
    <source>
        <dbReference type="ARBA" id="ARBA00022927"/>
    </source>
</evidence>
<evidence type="ECO:0000256" key="10">
    <source>
        <dbReference type="HAMAP-Rule" id="MF_00240"/>
    </source>
</evidence>
<keyword evidence="5 10" id="KW-0813">Transport</keyword>
<dbReference type="EMBL" id="BAABBP010000029">
    <property type="protein sequence ID" value="GAA4001760.1"/>
    <property type="molecule type" value="Genomic_DNA"/>
</dbReference>
<dbReference type="Gene3D" id="2.50.20.10">
    <property type="entry name" value="Lipoprotein localisation LolA/LolB/LppX"/>
    <property type="match status" value="1"/>
</dbReference>
<reference evidence="12" key="1">
    <citation type="journal article" date="2019" name="Int. J. Syst. Evol. Microbiol.">
        <title>The Global Catalogue of Microorganisms (GCM) 10K type strain sequencing project: providing services to taxonomists for standard genome sequencing and annotation.</title>
        <authorList>
            <consortium name="The Broad Institute Genomics Platform"/>
            <consortium name="The Broad Institute Genome Sequencing Center for Infectious Disease"/>
            <person name="Wu L."/>
            <person name="Ma J."/>
        </authorList>
    </citation>
    <scope>NUCLEOTIDE SEQUENCE [LARGE SCALE GENOMIC DNA]</scope>
    <source>
        <strain evidence="12">JCM 17561</strain>
    </source>
</reference>
<proteinExistence type="inferred from homology"/>
<sequence length="211" mass="22466" precursor="true">MKKPLAALLLALAGVPLAWADGLQSLAQFLQNARSGSAAFTQTVTAPPRAGEVAAPKVSSGHFAFERPGRFSFVYDKPFAQSIIADGRTLWLYDEDLNQVTERAQDQALGATPAALLATAPDMAALRAEFTLDNAPDADGLHWVLATPKAADGQIRNVRVGFAGQQLAALDIEDSFGQHSLIRFEGLQTNNPLPAATFRFTPPAGADVLRQ</sequence>
<keyword evidence="8 10" id="KW-0653">Protein transport</keyword>